<evidence type="ECO:0000313" key="4">
    <source>
        <dbReference type="EMBL" id="KAF2008379.1"/>
    </source>
</evidence>
<dbReference type="PANTHER" id="PTHR33365:SF11">
    <property type="entry name" value="TAT PATHWAY SIGNAL SEQUENCE"/>
    <property type="match status" value="1"/>
</dbReference>
<sequence length="197" mass="22453">MYHSPNPLISFTSFRERSFNREAPRFSETSVPFENNKLFFGPPTVTSDAAWKSLFPKGRGFVSLSNPVHGKQDKKQDFSVSGIHQYHCLFTVREYFDKAIRAITPDVASTSNITEEEIDHVYHCIEYLRQAVLCAADPALDLAEPVPGHPGLVSALGWGTTHRCRDYGKLMDWAETNRRSNSQTLLHHWNENPDIHH</sequence>
<comment type="similarity">
    <text evidence="3">Belongs to the ustYa family.</text>
</comment>
<evidence type="ECO:0000256" key="3">
    <source>
        <dbReference type="ARBA" id="ARBA00035112"/>
    </source>
</evidence>
<gene>
    <name evidence="4" type="ORF">BU24DRAFT_415923</name>
</gene>
<dbReference type="OrthoDB" id="3687641at2759"/>
<organism evidence="4 5">
    <name type="scientific">Aaosphaeria arxii CBS 175.79</name>
    <dbReference type="NCBI Taxonomy" id="1450172"/>
    <lineage>
        <taxon>Eukaryota</taxon>
        <taxon>Fungi</taxon>
        <taxon>Dikarya</taxon>
        <taxon>Ascomycota</taxon>
        <taxon>Pezizomycotina</taxon>
        <taxon>Dothideomycetes</taxon>
        <taxon>Pleosporomycetidae</taxon>
        <taxon>Pleosporales</taxon>
        <taxon>Pleosporales incertae sedis</taxon>
        <taxon>Aaosphaeria</taxon>
    </lineage>
</organism>
<evidence type="ECO:0000256" key="1">
    <source>
        <dbReference type="ARBA" id="ARBA00004685"/>
    </source>
</evidence>
<evidence type="ECO:0000256" key="2">
    <source>
        <dbReference type="ARBA" id="ARBA00023002"/>
    </source>
</evidence>
<proteinExistence type="inferred from homology"/>
<accession>A0A6A5X609</accession>
<dbReference type="GO" id="GO:0043386">
    <property type="term" value="P:mycotoxin biosynthetic process"/>
    <property type="evidence" value="ECO:0007669"/>
    <property type="project" value="InterPro"/>
</dbReference>
<dbReference type="Proteomes" id="UP000799778">
    <property type="component" value="Unassembled WGS sequence"/>
</dbReference>
<dbReference type="PANTHER" id="PTHR33365">
    <property type="entry name" value="YALI0B05434P"/>
    <property type="match status" value="1"/>
</dbReference>
<comment type="pathway">
    <text evidence="1">Mycotoxin biosynthesis.</text>
</comment>
<evidence type="ECO:0000313" key="5">
    <source>
        <dbReference type="Proteomes" id="UP000799778"/>
    </source>
</evidence>
<dbReference type="EMBL" id="ML978084">
    <property type="protein sequence ID" value="KAF2008379.1"/>
    <property type="molecule type" value="Genomic_DNA"/>
</dbReference>
<keyword evidence="2" id="KW-0560">Oxidoreductase</keyword>
<dbReference type="GO" id="GO:0016491">
    <property type="term" value="F:oxidoreductase activity"/>
    <property type="evidence" value="ECO:0007669"/>
    <property type="project" value="UniProtKB-KW"/>
</dbReference>
<protein>
    <submittedName>
        <fullName evidence="4">Uncharacterized protein</fullName>
    </submittedName>
</protein>
<keyword evidence="5" id="KW-1185">Reference proteome</keyword>
<reference evidence="4" key="1">
    <citation type="journal article" date="2020" name="Stud. Mycol.">
        <title>101 Dothideomycetes genomes: a test case for predicting lifestyles and emergence of pathogens.</title>
        <authorList>
            <person name="Haridas S."/>
            <person name="Albert R."/>
            <person name="Binder M."/>
            <person name="Bloem J."/>
            <person name="Labutti K."/>
            <person name="Salamov A."/>
            <person name="Andreopoulos B."/>
            <person name="Baker S."/>
            <person name="Barry K."/>
            <person name="Bills G."/>
            <person name="Bluhm B."/>
            <person name="Cannon C."/>
            <person name="Castanera R."/>
            <person name="Culley D."/>
            <person name="Daum C."/>
            <person name="Ezra D."/>
            <person name="Gonzalez J."/>
            <person name="Henrissat B."/>
            <person name="Kuo A."/>
            <person name="Liang C."/>
            <person name="Lipzen A."/>
            <person name="Lutzoni F."/>
            <person name="Magnuson J."/>
            <person name="Mondo S."/>
            <person name="Nolan M."/>
            <person name="Ohm R."/>
            <person name="Pangilinan J."/>
            <person name="Park H.-J."/>
            <person name="Ramirez L."/>
            <person name="Alfaro M."/>
            <person name="Sun H."/>
            <person name="Tritt A."/>
            <person name="Yoshinaga Y."/>
            <person name="Zwiers L.-H."/>
            <person name="Turgeon B."/>
            <person name="Goodwin S."/>
            <person name="Spatafora J."/>
            <person name="Crous P."/>
            <person name="Grigoriev I."/>
        </authorList>
    </citation>
    <scope>NUCLEOTIDE SEQUENCE</scope>
    <source>
        <strain evidence="4">CBS 175.79</strain>
    </source>
</reference>
<dbReference type="RefSeq" id="XP_033376718.1">
    <property type="nucleotide sequence ID" value="XM_033526333.1"/>
</dbReference>
<dbReference type="InterPro" id="IPR021765">
    <property type="entry name" value="UstYa-like"/>
</dbReference>
<name>A0A6A5X609_9PLEO</name>
<dbReference type="Pfam" id="PF11807">
    <property type="entry name" value="UstYa"/>
    <property type="match status" value="1"/>
</dbReference>
<dbReference type="AlphaFoldDB" id="A0A6A5X609"/>
<dbReference type="GeneID" id="54283730"/>